<evidence type="ECO:0000259" key="5">
    <source>
        <dbReference type="Pfam" id="PF00668"/>
    </source>
</evidence>
<evidence type="ECO:0000313" key="6">
    <source>
        <dbReference type="EMBL" id="KJS57809.1"/>
    </source>
</evidence>
<accession>A0A0F2T3J1</accession>
<dbReference type="InterPro" id="IPR010071">
    <property type="entry name" value="AA_adenyl_dom"/>
</dbReference>
<dbReference type="SUPFAM" id="SSF52777">
    <property type="entry name" value="CoA-dependent acyltransferases"/>
    <property type="match status" value="1"/>
</dbReference>
<dbReference type="Gene3D" id="2.30.38.10">
    <property type="entry name" value="Luciferase, Domain 3"/>
    <property type="match status" value="1"/>
</dbReference>
<evidence type="ECO:0008006" key="8">
    <source>
        <dbReference type="Google" id="ProtNLM"/>
    </source>
</evidence>
<dbReference type="FunFam" id="3.40.50.12780:FF:000012">
    <property type="entry name" value="Non-ribosomal peptide synthetase"/>
    <property type="match status" value="1"/>
</dbReference>
<dbReference type="InterPro" id="IPR001242">
    <property type="entry name" value="Condensation_dom"/>
</dbReference>
<dbReference type="FunFam" id="3.40.50.980:FF:000001">
    <property type="entry name" value="Non-ribosomal peptide synthetase"/>
    <property type="match status" value="1"/>
</dbReference>
<dbReference type="InterPro" id="IPR023213">
    <property type="entry name" value="CAT-like_dom_sf"/>
</dbReference>
<keyword evidence="2" id="KW-0596">Phosphopantetheine</keyword>
<dbReference type="PANTHER" id="PTHR45527:SF1">
    <property type="entry name" value="FATTY ACID SYNTHASE"/>
    <property type="match status" value="1"/>
</dbReference>
<dbReference type="InterPro" id="IPR000873">
    <property type="entry name" value="AMP-dep_synth/lig_dom"/>
</dbReference>
<sequence length="646" mass="68099">GASLRFTVPPEVHDGLLALARESRATLYMVAQAGLAALLTRLGAGEDLPIGGVVAGRTDEALDELVGFFVNTVVLRTDTSGDPTFRELLGRVRESDLAAFAHQDVPFERLVDAVGANRSLARHPLFQVMLVLQNTEQARFAFADLSADWRWVDAGVAKFDLSFELTEQAEGGLAGLLEYSSDLFDPETAERICERFVRVLAAVAAEPDQRIGRIEVLGAAERRQVLEEWSSAPRAVEELTAPELFAARVAAAPDAPAVLFEGGELSAAELDVRATKLARHLVDLGVGPETFVALALPRSVDVVVAVLAVWKAGGAYLPVDPAYPAERISYMLEDARPRLVLTRSDVADRVPAGRPVVVLDDPAVIAAVEAQSAAELVSPARLSNPAYLIYTSGSTGRPKGVVVSHTGVASMLAGQVDRLEAGPGKRVLQFASPSFDAAFWELSLGLFSGAALVVAPADKLLPGEELAQALTGFGVTHVLLPPVVLAAMEPAEDLLPGGWLVSGGEALSGEAAGRWATGRHLVNAYGPTEATVAVTLSAALSGTATPPIGTPLANARLYVLDSGLQPVAPGVVGELYIAGPALARGYLGRPDLTGERFVADPHGPAGSRMYRTGDLARWGADGQLRYAGRADHQVQLRGFRIELGEV</sequence>
<dbReference type="PATRIC" id="fig|359131.3.peg.3055"/>
<evidence type="ECO:0000256" key="3">
    <source>
        <dbReference type="ARBA" id="ARBA00022553"/>
    </source>
</evidence>
<dbReference type="PROSITE" id="PS00455">
    <property type="entry name" value="AMP_BINDING"/>
    <property type="match status" value="1"/>
</dbReference>
<dbReference type="PANTHER" id="PTHR45527">
    <property type="entry name" value="NONRIBOSOMAL PEPTIDE SYNTHETASE"/>
    <property type="match status" value="1"/>
</dbReference>
<dbReference type="Gene3D" id="3.40.50.980">
    <property type="match status" value="2"/>
</dbReference>
<dbReference type="RefSeq" id="WP_045705813.1">
    <property type="nucleotide sequence ID" value="NZ_JZKH01000222.1"/>
</dbReference>
<reference evidence="6 7" key="1">
    <citation type="submission" date="2015-02" db="EMBL/GenBank/DDBJ databases">
        <authorList>
            <person name="Ju K.-S."/>
            <person name="Doroghazi J.R."/>
            <person name="Metcalf W."/>
        </authorList>
    </citation>
    <scope>NUCLEOTIDE SEQUENCE [LARGE SCALE GENOMIC DNA]</scope>
    <source>
        <strain evidence="6 7">ATCC 31215</strain>
    </source>
</reference>
<evidence type="ECO:0000313" key="7">
    <source>
        <dbReference type="Proteomes" id="UP000033699"/>
    </source>
</evidence>
<proteinExistence type="predicted"/>
<dbReference type="GO" id="GO:0005737">
    <property type="term" value="C:cytoplasm"/>
    <property type="evidence" value="ECO:0007669"/>
    <property type="project" value="TreeGrafter"/>
</dbReference>
<organism evidence="6 7">
    <name type="scientific">Streptomyces rubellomurinus (strain ATCC 31215)</name>
    <dbReference type="NCBI Taxonomy" id="359131"/>
    <lineage>
        <taxon>Bacteria</taxon>
        <taxon>Bacillati</taxon>
        <taxon>Actinomycetota</taxon>
        <taxon>Actinomycetes</taxon>
        <taxon>Kitasatosporales</taxon>
        <taxon>Streptomycetaceae</taxon>
        <taxon>Streptomyces</taxon>
    </lineage>
</organism>
<dbReference type="InterPro" id="IPR020845">
    <property type="entry name" value="AMP-binding_CS"/>
</dbReference>
<dbReference type="FunFam" id="2.30.38.10:FF:000001">
    <property type="entry name" value="Non-ribosomal peptide synthetase PvdI"/>
    <property type="match status" value="1"/>
</dbReference>
<dbReference type="GO" id="GO:0043041">
    <property type="term" value="P:amino acid activation for nonribosomal peptide biosynthetic process"/>
    <property type="evidence" value="ECO:0007669"/>
    <property type="project" value="TreeGrafter"/>
</dbReference>
<dbReference type="EMBL" id="JZKH01000222">
    <property type="protein sequence ID" value="KJS57809.1"/>
    <property type="molecule type" value="Genomic_DNA"/>
</dbReference>
<dbReference type="SUPFAM" id="SSF56801">
    <property type="entry name" value="Acetyl-CoA synthetase-like"/>
    <property type="match status" value="1"/>
</dbReference>
<dbReference type="Pfam" id="PF00668">
    <property type="entry name" value="Condensation"/>
    <property type="match status" value="1"/>
</dbReference>
<dbReference type="GO" id="GO:0031177">
    <property type="term" value="F:phosphopantetheine binding"/>
    <property type="evidence" value="ECO:0007669"/>
    <property type="project" value="TreeGrafter"/>
</dbReference>
<dbReference type="AlphaFoldDB" id="A0A0F2T3J1"/>
<comment type="cofactor">
    <cofactor evidence="1">
        <name>pantetheine 4'-phosphate</name>
        <dbReference type="ChEBI" id="CHEBI:47942"/>
    </cofactor>
</comment>
<protein>
    <recommendedName>
        <fullName evidence="8">Amino acid adenylation domain-containing protein</fullName>
    </recommendedName>
</protein>
<comment type="caution">
    <text evidence="6">The sequence shown here is derived from an EMBL/GenBank/DDBJ whole genome shotgun (WGS) entry which is preliminary data.</text>
</comment>
<dbReference type="GO" id="GO:0003824">
    <property type="term" value="F:catalytic activity"/>
    <property type="evidence" value="ECO:0007669"/>
    <property type="project" value="InterPro"/>
</dbReference>
<dbReference type="Gene3D" id="3.30.559.10">
    <property type="entry name" value="Chloramphenicol acetyltransferase-like domain"/>
    <property type="match status" value="1"/>
</dbReference>
<name>A0A0F2T3J1_STRR3</name>
<keyword evidence="3" id="KW-0597">Phosphoprotein</keyword>
<evidence type="ECO:0000256" key="1">
    <source>
        <dbReference type="ARBA" id="ARBA00001957"/>
    </source>
</evidence>
<keyword evidence="7" id="KW-1185">Reference proteome</keyword>
<dbReference type="Proteomes" id="UP000033699">
    <property type="component" value="Unassembled WGS sequence"/>
</dbReference>
<gene>
    <name evidence="6" type="ORF">VM95_37380</name>
</gene>
<evidence type="ECO:0000259" key="4">
    <source>
        <dbReference type="Pfam" id="PF00501"/>
    </source>
</evidence>
<dbReference type="Gene3D" id="3.30.559.30">
    <property type="entry name" value="Nonribosomal peptide synthetase, condensation domain"/>
    <property type="match status" value="1"/>
</dbReference>
<feature type="non-terminal residue" evidence="6">
    <location>
        <position position="646"/>
    </location>
</feature>
<feature type="non-terminal residue" evidence="6">
    <location>
        <position position="1"/>
    </location>
</feature>
<dbReference type="OrthoDB" id="2472181at2"/>
<feature type="domain" description="AMP-dependent synthetase/ligase" evidence="4">
    <location>
        <begin position="245"/>
        <end position="587"/>
    </location>
</feature>
<feature type="domain" description="Condensation" evidence="5">
    <location>
        <begin position="4"/>
        <end position="225"/>
    </location>
</feature>
<dbReference type="GO" id="GO:0044550">
    <property type="term" value="P:secondary metabolite biosynthetic process"/>
    <property type="evidence" value="ECO:0007669"/>
    <property type="project" value="TreeGrafter"/>
</dbReference>
<dbReference type="NCBIfam" id="TIGR01733">
    <property type="entry name" value="AA-adenyl-dom"/>
    <property type="match status" value="1"/>
</dbReference>
<dbReference type="GO" id="GO:0008610">
    <property type="term" value="P:lipid biosynthetic process"/>
    <property type="evidence" value="ECO:0007669"/>
    <property type="project" value="UniProtKB-ARBA"/>
</dbReference>
<evidence type="ECO:0000256" key="2">
    <source>
        <dbReference type="ARBA" id="ARBA00022450"/>
    </source>
</evidence>
<dbReference type="Pfam" id="PF00501">
    <property type="entry name" value="AMP-binding"/>
    <property type="match status" value="1"/>
</dbReference>